<organism evidence="2">
    <name type="scientific">Arundo donax</name>
    <name type="common">Giant reed</name>
    <name type="synonym">Donax arundinaceus</name>
    <dbReference type="NCBI Taxonomy" id="35708"/>
    <lineage>
        <taxon>Eukaryota</taxon>
        <taxon>Viridiplantae</taxon>
        <taxon>Streptophyta</taxon>
        <taxon>Embryophyta</taxon>
        <taxon>Tracheophyta</taxon>
        <taxon>Spermatophyta</taxon>
        <taxon>Magnoliopsida</taxon>
        <taxon>Liliopsida</taxon>
        <taxon>Poales</taxon>
        <taxon>Poaceae</taxon>
        <taxon>PACMAD clade</taxon>
        <taxon>Arundinoideae</taxon>
        <taxon>Arundineae</taxon>
        <taxon>Arundo</taxon>
    </lineage>
</organism>
<evidence type="ECO:0000313" key="2">
    <source>
        <dbReference type="EMBL" id="JAD54719.1"/>
    </source>
</evidence>
<evidence type="ECO:0000256" key="1">
    <source>
        <dbReference type="SAM" id="MobiDB-lite"/>
    </source>
</evidence>
<sequence>MPIQPPPPMWSPDRASPAPRPGPWRRPRPWEYVDEGAAGQRRRNRHSRPSYARTSAGIRESRRAELAGSWPGRPLSSLSQAPPRPDARD</sequence>
<reference evidence="2" key="1">
    <citation type="submission" date="2014-09" db="EMBL/GenBank/DDBJ databases">
        <authorList>
            <person name="Magalhaes I.L.F."/>
            <person name="Oliveira U."/>
            <person name="Santos F.R."/>
            <person name="Vidigal T.H.D.A."/>
            <person name="Brescovit A.D."/>
            <person name="Santos A.J."/>
        </authorList>
    </citation>
    <scope>NUCLEOTIDE SEQUENCE</scope>
    <source>
        <tissue evidence="2">Shoot tissue taken approximately 20 cm above the soil surface</tissue>
    </source>
</reference>
<protein>
    <submittedName>
        <fullName evidence="2">Uncharacterized protein</fullName>
    </submittedName>
</protein>
<feature type="compositionally biased region" description="Pro residues" evidence="1">
    <location>
        <begin position="1"/>
        <end position="10"/>
    </location>
</feature>
<dbReference type="EMBL" id="GBRH01243176">
    <property type="protein sequence ID" value="JAD54719.1"/>
    <property type="molecule type" value="Transcribed_RNA"/>
</dbReference>
<name>A0A0A9ASK7_ARUDO</name>
<accession>A0A0A9ASK7</accession>
<proteinExistence type="predicted"/>
<reference evidence="2" key="2">
    <citation type="journal article" date="2015" name="Data Brief">
        <title>Shoot transcriptome of the giant reed, Arundo donax.</title>
        <authorList>
            <person name="Barrero R.A."/>
            <person name="Guerrero F.D."/>
            <person name="Moolhuijzen P."/>
            <person name="Goolsby J.A."/>
            <person name="Tidwell J."/>
            <person name="Bellgard S.E."/>
            <person name="Bellgard M.I."/>
        </authorList>
    </citation>
    <scope>NUCLEOTIDE SEQUENCE</scope>
    <source>
        <tissue evidence="2">Shoot tissue taken approximately 20 cm above the soil surface</tissue>
    </source>
</reference>
<dbReference type="AlphaFoldDB" id="A0A0A9ASK7"/>
<feature type="region of interest" description="Disordered" evidence="1">
    <location>
        <begin position="1"/>
        <end position="89"/>
    </location>
</feature>